<feature type="transmembrane region" description="Helical" evidence="1">
    <location>
        <begin position="697"/>
        <end position="722"/>
    </location>
</feature>
<evidence type="ECO:0000256" key="1">
    <source>
        <dbReference type="SAM" id="Phobius"/>
    </source>
</evidence>
<comment type="caution">
    <text evidence="2">The sequence shown here is derived from an EMBL/GenBank/DDBJ whole genome shotgun (WGS) entry which is preliminary data.</text>
</comment>
<feature type="transmembrane region" description="Helical" evidence="1">
    <location>
        <begin position="132"/>
        <end position="152"/>
    </location>
</feature>
<gene>
    <name evidence="2" type="ORF">NA57DRAFT_52438</name>
</gene>
<organism evidence="2 3">
    <name type="scientific">Rhizodiscina lignyota</name>
    <dbReference type="NCBI Taxonomy" id="1504668"/>
    <lineage>
        <taxon>Eukaryota</taxon>
        <taxon>Fungi</taxon>
        <taxon>Dikarya</taxon>
        <taxon>Ascomycota</taxon>
        <taxon>Pezizomycotina</taxon>
        <taxon>Dothideomycetes</taxon>
        <taxon>Pleosporomycetidae</taxon>
        <taxon>Aulographales</taxon>
        <taxon>Rhizodiscinaceae</taxon>
        <taxon>Rhizodiscina</taxon>
    </lineage>
</organism>
<evidence type="ECO:0000313" key="3">
    <source>
        <dbReference type="Proteomes" id="UP000799772"/>
    </source>
</evidence>
<keyword evidence="3" id="KW-1185">Reference proteome</keyword>
<reference evidence="2" key="1">
    <citation type="journal article" date="2020" name="Stud. Mycol.">
        <title>101 Dothideomycetes genomes: a test case for predicting lifestyles and emergence of pathogens.</title>
        <authorList>
            <person name="Haridas S."/>
            <person name="Albert R."/>
            <person name="Binder M."/>
            <person name="Bloem J."/>
            <person name="Labutti K."/>
            <person name="Salamov A."/>
            <person name="Andreopoulos B."/>
            <person name="Baker S."/>
            <person name="Barry K."/>
            <person name="Bills G."/>
            <person name="Bluhm B."/>
            <person name="Cannon C."/>
            <person name="Castanera R."/>
            <person name="Culley D."/>
            <person name="Daum C."/>
            <person name="Ezra D."/>
            <person name="Gonzalez J."/>
            <person name="Henrissat B."/>
            <person name="Kuo A."/>
            <person name="Liang C."/>
            <person name="Lipzen A."/>
            <person name="Lutzoni F."/>
            <person name="Magnuson J."/>
            <person name="Mondo S."/>
            <person name="Nolan M."/>
            <person name="Ohm R."/>
            <person name="Pangilinan J."/>
            <person name="Park H.-J."/>
            <person name="Ramirez L."/>
            <person name="Alfaro M."/>
            <person name="Sun H."/>
            <person name="Tritt A."/>
            <person name="Yoshinaga Y."/>
            <person name="Zwiers L.-H."/>
            <person name="Turgeon B."/>
            <person name="Goodwin S."/>
            <person name="Spatafora J."/>
            <person name="Crous P."/>
            <person name="Grigoriev I."/>
        </authorList>
    </citation>
    <scope>NUCLEOTIDE SEQUENCE</scope>
    <source>
        <strain evidence="2">CBS 133067</strain>
    </source>
</reference>
<dbReference type="Proteomes" id="UP000799772">
    <property type="component" value="Unassembled WGS sequence"/>
</dbReference>
<keyword evidence="1" id="KW-0472">Membrane</keyword>
<accession>A0A9P4IP87</accession>
<dbReference type="AlphaFoldDB" id="A0A9P4IP87"/>
<evidence type="ECO:0000313" key="2">
    <source>
        <dbReference type="EMBL" id="KAF2102893.1"/>
    </source>
</evidence>
<keyword evidence="1" id="KW-1133">Transmembrane helix</keyword>
<feature type="transmembrane region" description="Helical" evidence="1">
    <location>
        <begin position="202"/>
        <end position="227"/>
    </location>
</feature>
<feature type="transmembrane region" description="Helical" evidence="1">
    <location>
        <begin position="91"/>
        <end position="112"/>
    </location>
</feature>
<protein>
    <submittedName>
        <fullName evidence="2">Uncharacterized protein</fullName>
    </submittedName>
</protein>
<dbReference type="OrthoDB" id="5342924at2759"/>
<sequence length="808" mass="88797">MGALKTFRNWIFRFWTTIQVLLMRCLKSMSPLLLQFTSATREGTRQLVHGTVEEEPRVVMKTVERTTPSHRIVHPVRVLARTMLVLQHCSIHIIPIFATITLAYLNLAGFFIGENLAGSTAGIAQNMDRLSLQVVAKLVELFIIASLGVIILDAIRDKMMYGGEGVPLGLVTAPFRIGDISFLFSHEFRAGSRGFQRRRTRWMFALLIVGCALVAIFVGPSTALLLIPSFFESWPGGGASIWLKGVFLPNTLDVSSSWDPRCMSVTHNATLLNDSDRSLASCPWAGFPYLAEALAQSVFSPGAVFYSDYISRRAITLWWGGSDIPIDTVRMSAVGINVAAGAVAQTIGGIWCDAVFNAPQAAPGHRLANLHERSRNGSRGNLDSPLPLVRTECFNASYFANLLEEHGLNMNSTLPFPVITDIPTPPLAAYLIPVNTSQARNIGTQWIPIPDGISNTTYGNTTNNYPSAFLVIRNSSLPMVDPTITCTVEAQWAPGLINHDYLCWGPQGLEGSLTDHYGSMIDWAVTRNVPASGVPDFQSIPSWEHVSLTMDWLNLLTPALDLNRTGHTTLASVLESLPQRGYLFQGVQSPFIAINAIVASFVADGMSRVGFYENNIADLNSTTMCTKVDAPPNPGNNLGDRQSCLWQASSNSWLNLWKDILNYKVQLTPYPPPTPNTGHHFRYYVTVTGWGIQATSVAYYLALTVLFVYVAIALGHIGWTFYRGRISNTWKSLTDFLVLSQASPAPVETLKDTSTGVGSHKTLKTQVRIRNNARVAQGQETLQLLFGEDGENALLEQVLDNKQYGAKL</sequence>
<proteinExistence type="predicted"/>
<name>A0A9P4IP87_9PEZI</name>
<dbReference type="EMBL" id="ML978122">
    <property type="protein sequence ID" value="KAF2102893.1"/>
    <property type="molecule type" value="Genomic_DNA"/>
</dbReference>
<keyword evidence="1" id="KW-0812">Transmembrane</keyword>